<evidence type="ECO:0000313" key="2">
    <source>
        <dbReference type="Proteomes" id="UP001157126"/>
    </source>
</evidence>
<organism evidence="1 2">
    <name type="scientific">Mobilicoccus caccae</name>
    <dbReference type="NCBI Taxonomy" id="1859295"/>
    <lineage>
        <taxon>Bacteria</taxon>
        <taxon>Bacillati</taxon>
        <taxon>Actinomycetota</taxon>
        <taxon>Actinomycetes</taxon>
        <taxon>Micrococcales</taxon>
        <taxon>Dermatophilaceae</taxon>
        <taxon>Mobilicoccus</taxon>
    </lineage>
</organism>
<comment type="caution">
    <text evidence="1">The sequence shown here is derived from an EMBL/GenBank/DDBJ whole genome shotgun (WGS) entry which is preliminary data.</text>
</comment>
<evidence type="ECO:0008006" key="3">
    <source>
        <dbReference type="Google" id="ProtNLM"/>
    </source>
</evidence>
<evidence type="ECO:0000313" key="1">
    <source>
        <dbReference type="EMBL" id="GMA41221.1"/>
    </source>
</evidence>
<proteinExistence type="predicted"/>
<gene>
    <name evidence="1" type="ORF">GCM10025883_32660</name>
</gene>
<name>A0ABQ6IVY1_9MICO</name>
<dbReference type="Proteomes" id="UP001157126">
    <property type="component" value="Unassembled WGS sequence"/>
</dbReference>
<dbReference type="EMBL" id="BSUO01000001">
    <property type="protein sequence ID" value="GMA41221.1"/>
    <property type="molecule type" value="Genomic_DNA"/>
</dbReference>
<protein>
    <recommendedName>
        <fullName evidence="3">FAD dependent oxidoreductase</fullName>
    </recommendedName>
</protein>
<accession>A0ABQ6IVY1</accession>
<dbReference type="NCBIfam" id="TIGR02165">
    <property type="entry name" value="cas5_6_GSU0054"/>
    <property type="match status" value="1"/>
</dbReference>
<dbReference type="InterPro" id="IPR019089">
    <property type="entry name" value="Cas_GSU0054"/>
</dbReference>
<reference evidence="2" key="1">
    <citation type="journal article" date="2019" name="Int. J. Syst. Evol. Microbiol.">
        <title>The Global Catalogue of Microorganisms (GCM) 10K type strain sequencing project: providing services to taxonomists for standard genome sequencing and annotation.</title>
        <authorList>
            <consortium name="The Broad Institute Genomics Platform"/>
            <consortium name="The Broad Institute Genome Sequencing Center for Infectious Disease"/>
            <person name="Wu L."/>
            <person name="Ma J."/>
        </authorList>
    </citation>
    <scope>NUCLEOTIDE SEQUENCE [LARGE SCALE GENOMIC DNA]</scope>
    <source>
        <strain evidence="2">NBRC 113072</strain>
    </source>
</reference>
<sequence length="185" mass="20058">MIAAALSSLRRVYAGTLGELRLLPGRVVDATAFWPAPPPGTSRLWRTSPAVVPETRPQRDRHGRGWSLADSAALSLGFVHRDLLGVEPRKGREGYTALRDAVLERGVRVLDATPVRVDVDRYVHKLPRGVVAQPYRATLSTGSLVAEAALSAIGQSRHLGGGLLRPFDVPTDVVDEWMGGHSWSL</sequence>
<keyword evidence="2" id="KW-1185">Reference proteome</keyword>